<dbReference type="SUPFAM" id="SSF52768">
    <property type="entry name" value="Arginase/deacetylase"/>
    <property type="match status" value="1"/>
</dbReference>
<dbReference type="GO" id="GO:0046872">
    <property type="term" value="F:metal ion binding"/>
    <property type="evidence" value="ECO:0007669"/>
    <property type="project" value="UniProtKB-KW"/>
</dbReference>
<dbReference type="PIRSF" id="PIRSF036979">
    <property type="entry name" value="Arginase"/>
    <property type="match status" value="1"/>
</dbReference>
<dbReference type="EMBL" id="BMLT01000001">
    <property type="protein sequence ID" value="GGO75504.1"/>
    <property type="molecule type" value="Genomic_DNA"/>
</dbReference>
<dbReference type="PANTHER" id="PTHR11358:SF26">
    <property type="entry name" value="GUANIDINO ACID HYDROLASE, MITOCHONDRIAL"/>
    <property type="match status" value="1"/>
</dbReference>
<feature type="binding site" evidence="5">
    <location>
        <position position="150"/>
    </location>
    <ligand>
        <name>Mn(2+)</name>
        <dbReference type="ChEBI" id="CHEBI:29035"/>
        <label>1</label>
    </ligand>
</feature>
<comment type="caution">
    <text evidence="7">The sequence shown here is derived from an EMBL/GenBank/DDBJ whole genome shotgun (WGS) entry which is preliminary data.</text>
</comment>
<dbReference type="AlphaFoldDB" id="A0A918DNH7"/>
<dbReference type="PROSITE" id="PS51409">
    <property type="entry name" value="ARGINASE_2"/>
    <property type="match status" value="1"/>
</dbReference>
<evidence type="ECO:0000256" key="4">
    <source>
        <dbReference type="ARBA" id="ARBA00023211"/>
    </source>
</evidence>
<comment type="similarity">
    <text evidence="1">Belongs to the arginase family. Agmatinase subfamily.</text>
</comment>
<feature type="binding site" evidence="5">
    <location>
        <position position="152"/>
    </location>
    <ligand>
        <name>Mn(2+)</name>
        <dbReference type="ChEBI" id="CHEBI:29035"/>
        <label>1</label>
    </ligand>
</feature>
<dbReference type="InterPro" id="IPR020855">
    <property type="entry name" value="Ureohydrolase_Mn_BS"/>
</dbReference>
<keyword evidence="2 5" id="KW-0479">Metal-binding</keyword>
<evidence type="ECO:0000256" key="5">
    <source>
        <dbReference type="PIRSR" id="PIRSR036979-1"/>
    </source>
</evidence>
<keyword evidence="4 5" id="KW-0464">Manganese</keyword>
<feature type="binding site" evidence="5">
    <location>
        <position position="243"/>
    </location>
    <ligand>
        <name>Mn(2+)</name>
        <dbReference type="ChEBI" id="CHEBI:29035"/>
        <label>1</label>
    </ligand>
</feature>
<feature type="binding site" evidence="5">
    <location>
        <position position="241"/>
    </location>
    <ligand>
        <name>Mn(2+)</name>
        <dbReference type="ChEBI" id="CHEBI:29035"/>
        <label>1</label>
    </ligand>
</feature>
<dbReference type="Proteomes" id="UP000599578">
    <property type="component" value="Unassembled WGS sequence"/>
</dbReference>
<dbReference type="Gene3D" id="3.40.800.10">
    <property type="entry name" value="Ureohydrolase domain"/>
    <property type="match status" value="1"/>
</dbReference>
<gene>
    <name evidence="7" type="primary">gbuA</name>
    <name evidence="7" type="ORF">GCM10011348_00450</name>
</gene>
<sequence>MSERRFNQPLGGNEMPRFGGPATMMRLPTQNTAAGLDAAFIGVPLDIGTSNRPGSRLAPRQIRDESRMLRPYNVATFAAPFESLQVADIGDVPINTFNLLKSMDIIEAFYDEVLEHDCKPLTLGGDHTIVLPILRALKKKYGPVGLIHVDAHADINDHMFGEKIAHGTPFRRAVEEGLLDCERVVQIGLRGTGYSADEFDWSRDQGFRVVPAEECWHRSLTPLMEEVRAKVAGGPVYISFDIDGLDPAYAPGTGTAEIAGLTAPQGLEIVRGCKGLDIVGGDLVEVSPPYDTTGNTALLGANLLFEMLCVLPGVKYDR</sequence>
<dbReference type="PROSITE" id="PS01053">
    <property type="entry name" value="ARGINASE_1"/>
    <property type="match status" value="1"/>
</dbReference>
<dbReference type="InterPro" id="IPR023696">
    <property type="entry name" value="Ureohydrolase_dom_sf"/>
</dbReference>
<feature type="binding site" evidence="5">
    <location>
        <position position="154"/>
    </location>
    <ligand>
        <name>Mn(2+)</name>
        <dbReference type="ChEBI" id="CHEBI:29035"/>
        <label>1</label>
    </ligand>
</feature>
<evidence type="ECO:0000256" key="3">
    <source>
        <dbReference type="ARBA" id="ARBA00022801"/>
    </source>
</evidence>
<dbReference type="CDD" id="cd11592">
    <property type="entry name" value="Agmatinase_PAH"/>
    <property type="match status" value="1"/>
</dbReference>
<name>A0A918DNH7_9GAMM</name>
<dbReference type="PANTHER" id="PTHR11358">
    <property type="entry name" value="ARGINASE/AGMATINASE"/>
    <property type="match status" value="1"/>
</dbReference>
<dbReference type="InterPro" id="IPR005925">
    <property type="entry name" value="Agmatinase-rel"/>
</dbReference>
<comment type="cofactor">
    <cofactor evidence="5">
        <name>Mn(2+)</name>
        <dbReference type="ChEBI" id="CHEBI:29035"/>
    </cofactor>
    <text evidence="5">Binds 2 manganese ions per subunit.</text>
</comment>
<keyword evidence="3 6" id="KW-0378">Hydrolase</keyword>
<dbReference type="RefSeq" id="WP_188857227.1">
    <property type="nucleotide sequence ID" value="NZ_BMLT01000001.1"/>
</dbReference>
<organism evidence="7 8">
    <name type="scientific">Marinobacterium nitratireducens</name>
    <dbReference type="NCBI Taxonomy" id="518897"/>
    <lineage>
        <taxon>Bacteria</taxon>
        <taxon>Pseudomonadati</taxon>
        <taxon>Pseudomonadota</taxon>
        <taxon>Gammaproteobacteria</taxon>
        <taxon>Oceanospirillales</taxon>
        <taxon>Oceanospirillaceae</taxon>
        <taxon>Marinobacterium</taxon>
    </lineage>
</organism>
<dbReference type="GO" id="GO:0033389">
    <property type="term" value="P:putrescine biosynthetic process from arginine, via agmatine"/>
    <property type="evidence" value="ECO:0007669"/>
    <property type="project" value="TreeGrafter"/>
</dbReference>
<evidence type="ECO:0000256" key="1">
    <source>
        <dbReference type="ARBA" id="ARBA00009227"/>
    </source>
</evidence>
<dbReference type="GO" id="GO:0047971">
    <property type="term" value="F:guanidinobutyrase activity"/>
    <property type="evidence" value="ECO:0007669"/>
    <property type="project" value="UniProtKB-ARBA"/>
</dbReference>
<dbReference type="Pfam" id="PF00491">
    <property type="entry name" value="Arginase"/>
    <property type="match status" value="1"/>
</dbReference>
<dbReference type="FunFam" id="3.40.800.10:FF:000002">
    <property type="entry name" value="Agmatinase"/>
    <property type="match status" value="1"/>
</dbReference>
<dbReference type="PRINTS" id="PR00116">
    <property type="entry name" value="ARGINASE"/>
</dbReference>
<feature type="binding site" evidence="5">
    <location>
        <position position="127"/>
    </location>
    <ligand>
        <name>Mn(2+)</name>
        <dbReference type="ChEBI" id="CHEBI:29035"/>
        <label>1</label>
    </ligand>
</feature>
<proteinExistence type="inferred from homology"/>
<evidence type="ECO:0000256" key="2">
    <source>
        <dbReference type="ARBA" id="ARBA00022723"/>
    </source>
</evidence>
<evidence type="ECO:0000313" key="7">
    <source>
        <dbReference type="EMBL" id="GGO75504.1"/>
    </source>
</evidence>
<evidence type="ECO:0000256" key="6">
    <source>
        <dbReference type="RuleBase" id="RU003684"/>
    </source>
</evidence>
<reference evidence="7 8" key="1">
    <citation type="journal article" date="2014" name="Int. J. Syst. Evol. Microbiol.">
        <title>Complete genome sequence of Corynebacterium casei LMG S-19264T (=DSM 44701T), isolated from a smear-ripened cheese.</title>
        <authorList>
            <consortium name="US DOE Joint Genome Institute (JGI-PGF)"/>
            <person name="Walter F."/>
            <person name="Albersmeier A."/>
            <person name="Kalinowski J."/>
            <person name="Ruckert C."/>
        </authorList>
    </citation>
    <scope>NUCLEOTIDE SEQUENCE [LARGE SCALE GENOMIC DNA]</scope>
    <source>
        <strain evidence="7 8">CGMCC 1.7286</strain>
    </source>
</reference>
<accession>A0A918DNH7</accession>
<evidence type="ECO:0000313" key="8">
    <source>
        <dbReference type="Proteomes" id="UP000599578"/>
    </source>
</evidence>
<protein>
    <submittedName>
        <fullName evidence="7">Guanidinobutyrase</fullName>
    </submittedName>
</protein>
<dbReference type="NCBIfam" id="TIGR01230">
    <property type="entry name" value="agmatinase"/>
    <property type="match status" value="1"/>
</dbReference>
<keyword evidence="8" id="KW-1185">Reference proteome</keyword>
<dbReference type="GO" id="GO:0008783">
    <property type="term" value="F:agmatinase activity"/>
    <property type="evidence" value="ECO:0007669"/>
    <property type="project" value="TreeGrafter"/>
</dbReference>
<dbReference type="InterPro" id="IPR006035">
    <property type="entry name" value="Ureohydrolase"/>
</dbReference>